<comment type="function">
    <text evidence="1">Required for the transposition of the insertion element.</text>
</comment>
<dbReference type="InterPro" id="IPR001207">
    <property type="entry name" value="Transposase_mutator"/>
</dbReference>
<evidence type="ECO:0000313" key="6">
    <source>
        <dbReference type="EMBL" id="PTQ51804.1"/>
    </source>
</evidence>
<keyword evidence="4" id="KW-0238">DNA-binding</keyword>
<keyword evidence="5" id="KW-0233">DNA recombination</keyword>
<evidence type="ECO:0000256" key="5">
    <source>
        <dbReference type="ARBA" id="ARBA00023172"/>
    </source>
</evidence>
<dbReference type="Proteomes" id="UP000244180">
    <property type="component" value="Unassembled WGS sequence"/>
</dbReference>
<evidence type="ECO:0000256" key="2">
    <source>
        <dbReference type="ARBA" id="ARBA00010961"/>
    </source>
</evidence>
<evidence type="ECO:0000256" key="3">
    <source>
        <dbReference type="ARBA" id="ARBA00022578"/>
    </source>
</evidence>
<evidence type="ECO:0000256" key="4">
    <source>
        <dbReference type="ARBA" id="ARBA00023125"/>
    </source>
</evidence>
<reference evidence="6 7" key="1">
    <citation type="submission" date="2017-08" db="EMBL/GenBank/DDBJ databases">
        <title>Burning lignite coal seam in the remote Altai Mountains harbors a hydrogen-driven thermophilic microbial community.</title>
        <authorList>
            <person name="Kadnikov V.V."/>
            <person name="Mardanov A.V."/>
            <person name="Ivasenko D."/>
            <person name="Beletsky A.V."/>
            <person name="Karnachuk O.V."/>
            <person name="Ravin N.V."/>
        </authorList>
    </citation>
    <scope>NUCLEOTIDE SEQUENCE [LARGE SCALE GENOMIC DNA]</scope>
    <source>
        <strain evidence="6">AL33</strain>
    </source>
</reference>
<proteinExistence type="inferred from homology"/>
<name>A0A2T5G6J2_HYDSH</name>
<dbReference type="GO" id="GO:0003677">
    <property type="term" value="F:DNA binding"/>
    <property type="evidence" value="ECO:0007669"/>
    <property type="project" value="UniProtKB-KW"/>
</dbReference>
<dbReference type="GO" id="GO:0006313">
    <property type="term" value="P:DNA transposition"/>
    <property type="evidence" value="ECO:0007669"/>
    <property type="project" value="InterPro"/>
</dbReference>
<dbReference type="GO" id="GO:0004803">
    <property type="term" value="F:transposase activity"/>
    <property type="evidence" value="ECO:0007669"/>
    <property type="project" value="InterPro"/>
</dbReference>
<gene>
    <name evidence="6" type="ORF">HSCHL_1141</name>
</gene>
<protein>
    <submittedName>
        <fullName evidence="6">DNA polymerase IV</fullName>
    </submittedName>
</protein>
<organism evidence="6 7">
    <name type="scientific">Hydrogenibacillus schlegelii</name>
    <name type="common">Bacillus schlegelii</name>
    <dbReference type="NCBI Taxonomy" id="1484"/>
    <lineage>
        <taxon>Bacteria</taxon>
        <taxon>Bacillati</taxon>
        <taxon>Bacillota</taxon>
        <taxon>Bacilli</taxon>
        <taxon>Bacillales</taxon>
        <taxon>Bacillales Family X. Incertae Sedis</taxon>
        <taxon>Hydrogenibacillus</taxon>
    </lineage>
</organism>
<evidence type="ECO:0000313" key="7">
    <source>
        <dbReference type="Proteomes" id="UP000244180"/>
    </source>
</evidence>
<comment type="similarity">
    <text evidence="2">Belongs to the transposase mutator family.</text>
</comment>
<dbReference type="Pfam" id="PF00872">
    <property type="entry name" value="Transposase_mut"/>
    <property type="match status" value="1"/>
</dbReference>
<keyword evidence="3" id="KW-0815">Transposition</keyword>
<evidence type="ECO:0000256" key="1">
    <source>
        <dbReference type="ARBA" id="ARBA00002190"/>
    </source>
</evidence>
<sequence>MLGLMLESSESESSWRAFFAWLKQRGLSGVDIVVSDRHGGLVKAL</sequence>
<accession>A0A2T5G6J2</accession>
<dbReference type="AlphaFoldDB" id="A0A2T5G6J2"/>
<comment type="caution">
    <text evidence="6">The sequence shown here is derived from an EMBL/GenBank/DDBJ whole genome shotgun (WGS) entry which is preliminary data.</text>
</comment>
<dbReference type="EMBL" id="PEBV01000038">
    <property type="protein sequence ID" value="PTQ51804.1"/>
    <property type="molecule type" value="Genomic_DNA"/>
</dbReference>